<accession>A0AAV9JJX2</accession>
<protein>
    <submittedName>
        <fullName evidence="2">Uncharacterized protein</fullName>
    </submittedName>
</protein>
<evidence type="ECO:0000313" key="3">
    <source>
        <dbReference type="Proteomes" id="UP001324427"/>
    </source>
</evidence>
<proteinExistence type="predicted"/>
<organism evidence="2 3">
    <name type="scientific">Oleoguttula mirabilis</name>
    <dbReference type="NCBI Taxonomy" id="1507867"/>
    <lineage>
        <taxon>Eukaryota</taxon>
        <taxon>Fungi</taxon>
        <taxon>Dikarya</taxon>
        <taxon>Ascomycota</taxon>
        <taxon>Pezizomycotina</taxon>
        <taxon>Dothideomycetes</taxon>
        <taxon>Dothideomycetidae</taxon>
        <taxon>Mycosphaerellales</taxon>
        <taxon>Teratosphaeriaceae</taxon>
        <taxon>Oleoguttula</taxon>
    </lineage>
</organism>
<gene>
    <name evidence="2" type="ORF">LTR36_002697</name>
</gene>
<sequence>MGKAKRAIGSGRRQQQDRETELHNSRILQNQRDRSGITKRPTSLLDQEVARRWHLMQMQRDGRFVTLSVGEGRMKGWAPELRAAMLL</sequence>
<name>A0AAV9JJX2_9PEZI</name>
<keyword evidence="3" id="KW-1185">Reference proteome</keyword>
<dbReference type="AlphaFoldDB" id="A0AAV9JJX2"/>
<feature type="region of interest" description="Disordered" evidence="1">
    <location>
        <begin position="1"/>
        <end position="42"/>
    </location>
</feature>
<dbReference type="Proteomes" id="UP001324427">
    <property type="component" value="Unassembled WGS sequence"/>
</dbReference>
<evidence type="ECO:0000256" key="1">
    <source>
        <dbReference type="SAM" id="MobiDB-lite"/>
    </source>
</evidence>
<comment type="caution">
    <text evidence="2">The sequence shown here is derived from an EMBL/GenBank/DDBJ whole genome shotgun (WGS) entry which is preliminary data.</text>
</comment>
<evidence type="ECO:0000313" key="2">
    <source>
        <dbReference type="EMBL" id="KAK4545743.1"/>
    </source>
</evidence>
<reference evidence="2 3" key="1">
    <citation type="submission" date="2021-11" db="EMBL/GenBank/DDBJ databases">
        <title>Black yeast isolated from Biological Soil Crust.</title>
        <authorList>
            <person name="Kurbessoian T."/>
        </authorList>
    </citation>
    <scope>NUCLEOTIDE SEQUENCE [LARGE SCALE GENOMIC DNA]</scope>
    <source>
        <strain evidence="2 3">CCFEE 5522</strain>
    </source>
</reference>
<dbReference type="EMBL" id="JAVFHQ010000018">
    <property type="protein sequence ID" value="KAK4545743.1"/>
    <property type="molecule type" value="Genomic_DNA"/>
</dbReference>
<feature type="compositionally biased region" description="Basic and acidic residues" evidence="1">
    <location>
        <begin position="14"/>
        <end position="24"/>
    </location>
</feature>